<gene>
    <name evidence="1" type="ORF">SMN809_LOCUS26686</name>
</gene>
<feature type="non-terminal residue" evidence="1">
    <location>
        <position position="48"/>
    </location>
</feature>
<sequence length="48" mass="5489">MVEVLANTVECNLEIASAEEIEHCINELEKLAGHDYGDKLQEYKLRKV</sequence>
<dbReference type="AlphaFoldDB" id="A0A8S2TXY9"/>
<dbReference type="Proteomes" id="UP000676336">
    <property type="component" value="Unassembled WGS sequence"/>
</dbReference>
<accession>A0A8S2TXY9</accession>
<dbReference type="EMBL" id="CAJOBI010038948">
    <property type="protein sequence ID" value="CAF4314641.1"/>
    <property type="molecule type" value="Genomic_DNA"/>
</dbReference>
<name>A0A8S2TXY9_9BILA</name>
<evidence type="ECO:0000313" key="1">
    <source>
        <dbReference type="EMBL" id="CAF4314641.1"/>
    </source>
</evidence>
<evidence type="ECO:0000313" key="2">
    <source>
        <dbReference type="Proteomes" id="UP000676336"/>
    </source>
</evidence>
<organism evidence="1 2">
    <name type="scientific">Rotaria magnacalcarata</name>
    <dbReference type="NCBI Taxonomy" id="392030"/>
    <lineage>
        <taxon>Eukaryota</taxon>
        <taxon>Metazoa</taxon>
        <taxon>Spiralia</taxon>
        <taxon>Gnathifera</taxon>
        <taxon>Rotifera</taxon>
        <taxon>Eurotatoria</taxon>
        <taxon>Bdelloidea</taxon>
        <taxon>Philodinida</taxon>
        <taxon>Philodinidae</taxon>
        <taxon>Rotaria</taxon>
    </lineage>
</organism>
<reference evidence="1" key="1">
    <citation type="submission" date="2021-02" db="EMBL/GenBank/DDBJ databases">
        <authorList>
            <person name="Nowell W R."/>
        </authorList>
    </citation>
    <scope>NUCLEOTIDE SEQUENCE</scope>
</reference>
<comment type="caution">
    <text evidence="1">The sequence shown here is derived from an EMBL/GenBank/DDBJ whole genome shotgun (WGS) entry which is preliminary data.</text>
</comment>
<proteinExistence type="predicted"/>
<protein>
    <submittedName>
        <fullName evidence="1">Uncharacterized protein</fullName>
    </submittedName>
</protein>